<dbReference type="HOGENOM" id="CLU_921563_0_0_1"/>
<evidence type="ECO:0000313" key="3">
    <source>
        <dbReference type="Proteomes" id="UP000054477"/>
    </source>
</evidence>
<evidence type="ECO:0000259" key="1">
    <source>
        <dbReference type="Pfam" id="PF26138"/>
    </source>
</evidence>
<reference evidence="2 3" key="1">
    <citation type="submission" date="2014-04" db="EMBL/GenBank/DDBJ databases">
        <authorList>
            <consortium name="DOE Joint Genome Institute"/>
            <person name="Kuo A."/>
            <person name="Kohler A."/>
            <person name="Nagy L.G."/>
            <person name="Floudas D."/>
            <person name="Copeland A."/>
            <person name="Barry K.W."/>
            <person name="Cichocki N."/>
            <person name="Veneault-Fourrey C."/>
            <person name="LaButti K."/>
            <person name="Lindquist E.A."/>
            <person name="Lipzen A."/>
            <person name="Lundell T."/>
            <person name="Morin E."/>
            <person name="Murat C."/>
            <person name="Sun H."/>
            <person name="Tunlid A."/>
            <person name="Henrissat B."/>
            <person name="Grigoriev I.V."/>
            <person name="Hibbett D.S."/>
            <person name="Martin F."/>
            <person name="Nordberg H.P."/>
            <person name="Cantor M.N."/>
            <person name="Hua S.X."/>
        </authorList>
    </citation>
    <scope>NUCLEOTIDE SEQUENCE [LARGE SCALE GENOMIC DNA]</scope>
    <source>
        <strain evidence="2 3">LaAM-08-1</strain>
    </source>
</reference>
<dbReference type="OrthoDB" id="2430314at2759"/>
<sequence length="302" mass="33797">MFKHIYYSSQRKILVKNEVLCEETFCWWQHLLFILLGSLKSFAPFPATVTFGQWSWVSNLADDLPGLPKVESMVWWKDALPMQPLGQDPFLKLLLHIQCKVGQNICIVIHFILSTYLEHNQVSATDFILWTFQLSIASLAPSSWLASPRTGCPFAHPLLVTTLQYLMNWEMLLSYPFDCVPDLPCNVAAFQEAPPEAPPAMSPYIAMELLAAILQAVSKDPEVVEAQHLTAAAAAFVVNTVMFAAQMYAGSFYDKTPYHTSAITGEMWVEKLMNGHSDRIKSELGMRLHVFVALVQALAAAG</sequence>
<dbReference type="EMBL" id="KN839073">
    <property type="protein sequence ID" value="KIJ90975.1"/>
    <property type="molecule type" value="Genomic_DNA"/>
</dbReference>
<dbReference type="InterPro" id="IPR058353">
    <property type="entry name" value="DUF8040"/>
</dbReference>
<dbReference type="AlphaFoldDB" id="A0A0C9WMA1"/>
<organism evidence="2 3">
    <name type="scientific">Laccaria amethystina LaAM-08-1</name>
    <dbReference type="NCBI Taxonomy" id="1095629"/>
    <lineage>
        <taxon>Eukaryota</taxon>
        <taxon>Fungi</taxon>
        <taxon>Dikarya</taxon>
        <taxon>Basidiomycota</taxon>
        <taxon>Agaricomycotina</taxon>
        <taxon>Agaricomycetes</taxon>
        <taxon>Agaricomycetidae</taxon>
        <taxon>Agaricales</taxon>
        <taxon>Agaricineae</taxon>
        <taxon>Hydnangiaceae</taxon>
        <taxon>Laccaria</taxon>
    </lineage>
</organism>
<protein>
    <recommendedName>
        <fullName evidence="1">DUF8040 domain-containing protein</fullName>
    </recommendedName>
</protein>
<feature type="domain" description="DUF8040" evidence="1">
    <location>
        <begin position="260"/>
        <end position="300"/>
    </location>
</feature>
<dbReference type="STRING" id="1095629.A0A0C9WMA1"/>
<reference evidence="3" key="2">
    <citation type="submission" date="2015-01" db="EMBL/GenBank/DDBJ databases">
        <title>Evolutionary Origins and Diversification of the Mycorrhizal Mutualists.</title>
        <authorList>
            <consortium name="DOE Joint Genome Institute"/>
            <consortium name="Mycorrhizal Genomics Consortium"/>
            <person name="Kohler A."/>
            <person name="Kuo A."/>
            <person name="Nagy L.G."/>
            <person name="Floudas D."/>
            <person name="Copeland A."/>
            <person name="Barry K.W."/>
            <person name="Cichocki N."/>
            <person name="Veneault-Fourrey C."/>
            <person name="LaButti K."/>
            <person name="Lindquist E.A."/>
            <person name="Lipzen A."/>
            <person name="Lundell T."/>
            <person name="Morin E."/>
            <person name="Murat C."/>
            <person name="Riley R."/>
            <person name="Ohm R."/>
            <person name="Sun H."/>
            <person name="Tunlid A."/>
            <person name="Henrissat B."/>
            <person name="Grigoriev I.V."/>
            <person name="Hibbett D.S."/>
            <person name="Martin F."/>
        </authorList>
    </citation>
    <scope>NUCLEOTIDE SEQUENCE [LARGE SCALE GENOMIC DNA]</scope>
    <source>
        <strain evidence="3">LaAM-08-1</strain>
    </source>
</reference>
<proteinExistence type="predicted"/>
<name>A0A0C9WMA1_9AGAR</name>
<accession>A0A0C9WMA1</accession>
<dbReference type="Pfam" id="PF26138">
    <property type="entry name" value="DUF8040"/>
    <property type="match status" value="1"/>
</dbReference>
<dbReference type="Proteomes" id="UP000054477">
    <property type="component" value="Unassembled WGS sequence"/>
</dbReference>
<keyword evidence="3" id="KW-1185">Reference proteome</keyword>
<gene>
    <name evidence="2" type="ORF">K443DRAFT_126357</name>
</gene>
<evidence type="ECO:0000313" key="2">
    <source>
        <dbReference type="EMBL" id="KIJ90975.1"/>
    </source>
</evidence>